<reference evidence="2 3" key="1">
    <citation type="submission" date="2024-08" db="EMBL/GenBank/DDBJ databases">
        <title>Pantoea ronii - a newly identified human opportunistic pathogen.</title>
        <authorList>
            <person name="Keidar-Friedman D."/>
            <person name="Sorek N."/>
            <person name="Leshin-Carmel D."/>
            <person name="Tsur A."/>
            <person name="Amsalem M."/>
            <person name="Tolkach D."/>
            <person name="Brosh-Nissimov T."/>
        </authorList>
    </citation>
    <scope>NUCLEOTIDE SEQUENCE [LARGE SCALE GENOMIC DNA]</scope>
    <source>
        <strain evidence="2 3">AA23256</strain>
    </source>
</reference>
<dbReference type="InterPro" id="IPR007893">
    <property type="entry name" value="Spore_coat_U/FanG"/>
</dbReference>
<sequence>MPTRVRPALTRGLLLWLLGCGTSWSLPTQTFQVTASIVAGCVISGTNTGVFGSLNFGSHSGVESGSVSASYVQSTTLNLACTPGTTLSMSINGGSNYTSTRNLKLANASDTVPYTLYTNASHTTAIPINQAVALSYSDSNNITLPIYGLLQLPGTTSAGVYSDTLTVTLSW</sequence>
<dbReference type="SMART" id="SM00972">
    <property type="entry name" value="SCPU"/>
    <property type="match status" value="1"/>
</dbReference>
<dbReference type="SUPFAM" id="SSF49401">
    <property type="entry name" value="Bacterial adhesins"/>
    <property type="match status" value="1"/>
</dbReference>
<dbReference type="InterPro" id="IPR008966">
    <property type="entry name" value="Adhesion_dom_sf"/>
</dbReference>
<evidence type="ECO:0000313" key="2">
    <source>
        <dbReference type="EMBL" id="MFH8135409.1"/>
    </source>
</evidence>
<protein>
    <submittedName>
        <fullName evidence="2">Spore coat U domain-containing protein</fullName>
    </submittedName>
</protein>
<dbReference type="EMBL" id="JBGFSN010000005">
    <property type="protein sequence ID" value="MFH8135409.1"/>
    <property type="molecule type" value="Genomic_DNA"/>
</dbReference>
<proteinExistence type="predicted"/>
<feature type="domain" description="Spore coat protein U/FanG" evidence="1">
    <location>
        <begin position="28"/>
        <end position="168"/>
    </location>
</feature>
<dbReference type="InterPro" id="IPR053167">
    <property type="entry name" value="Spore_coat_component"/>
</dbReference>
<evidence type="ECO:0000313" key="3">
    <source>
        <dbReference type="Proteomes" id="UP001611251"/>
    </source>
</evidence>
<keyword evidence="3" id="KW-1185">Reference proteome</keyword>
<dbReference type="PANTHER" id="PTHR37089">
    <property type="entry name" value="PROTEIN U-RELATED"/>
    <property type="match status" value="1"/>
</dbReference>
<comment type="caution">
    <text evidence="2">The sequence shown here is derived from an EMBL/GenBank/DDBJ whole genome shotgun (WGS) entry which is preliminary data.</text>
</comment>
<name>A0ABW7PYI5_9GAMM</name>
<gene>
    <name evidence="2" type="ORF">ABU178_14680</name>
</gene>
<organism evidence="2 3">
    <name type="scientific">Pantoea osteomyelitidis</name>
    <dbReference type="NCBI Taxonomy" id="3230026"/>
    <lineage>
        <taxon>Bacteria</taxon>
        <taxon>Pseudomonadati</taxon>
        <taxon>Pseudomonadota</taxon>
        <taxon>Gammaproteobacteria</taxon>
        <taxon>Enterobacterales</taxon>
        <taxon>Erwiniaceae</taxon>
        <taxon>Pantoea</taxon>
    </lineage>
</organism>
<accession>A0ABW7PYI5</accession>
<dbReference type="Pfam" id="PF05229">
    <property type="entry name" value="SCPU"/>
    <property type="match status" value="1"/>
</dbReference>
<evidence type="ECO:0000259" key="1">
    <source>
        <dbReference type="Pfam" id="PF05229"/>
    </source>
</evidence>
<dbReference type="RefSeq" id="WP_397216199.1">
    <property type="nucleotide sequence ID" value="NZ_JBGFSN010000005.1"/>
</dbReference>
<dbReference type="Proteomes" id="UP001611251">
    <property type="component" value="Unassembled WGS sequence"/>
</dbReference>